<dbReference type="Gene3D" id="1.10.10.10">
    <property type="entry name" value="Winged helix-like DNA-binding domain superfamily/Winged helix DNA-binding domain"/>
    <property type="match status" value="1"/>
</dbReference>
<dbReference type="GO" id="GO:0003677">
    <property type="term" value="F:DNA binding"/>
    <property type="evidence" value="ECO:0007669"/>
    <property type="project" value="UniProtKB-KW"/>
</dbReference>
<dbReference type="InterPro" id="IPR036390">
    <property type="entry name" value="WH_DNA-bd_sf"/>
</dbReference>
<dbReference type="PANTHER" id="PTHR44846">
    <property type="entry name" value="MANNOSYL-D-GLYCERATE TRANSPORT/METABOLISM SYSTEM REPRESSOR MNGR-RELATED"/>
    <property type="match status" value="1"/>
</dbReference>
<dbReference type="EMBL" id="QUMS01000001">
    <property type="protein sequence ID" value="REG10445.1"/>
    <property type="molecule type" value="Genomic_DNA"/>
</dbReference>
<dbReference type="RefSeq" id="WP_116223627.1">
    <property type="nucleotide sequence ID" value="NZ_AP018437.1"/>
</dbReference>
<dbReference type="InterPro" id="IPR050679">
    <property type="entry name" value="Bact_HTH_transcr_reg"/>
</dbReference>
<dbReference type="SMART" id="SM00345">
    <property type="entry name" value="HTH_GNTR"/>
    <property type="match status" value="1"/>
</dbReference>
<dbReference type="Pfam" id="PF07702">
    <property type="entry name" value="UTRA"/>
    <property type="match status" value="1"/>
</dbReference>
<protein>
    <submittedName>
        <fullName evidence="5">GntR family transcriptional regulator</fullName>
    </submittedName>
</protein>
<reference evidence="5 6" key="1">
    <citation type="submission" date="2018-08" db="EMBL/GenBank/DDBJ databases">
        <title>Genomic Encyclopedia of Type Strains, Phase IV (KMG-IV): sequencing the most valuable type-strain genomes for metagenomic binning, comparative biology and taxonomic classification.</title>
        <authorList>
            <person name="Goeker M."/>
        </authorList>
    </citation>
    <scope>NUCLEOTIDE SEQUENCE [LARGE SCALE GENOMIC DNA]</scope>
    <source>
        <strain evidence="5 6">DSM 23923</strain>
    </source>
</reference>
<dbReference type="OrthoDB" id="149756at2"/>
<dbReference type="PROSITE" id="PS50949">
    <property type="entry name" value="HTH_GNTR"/>
    <property type="match status" value="1"/>
</dbReference>
<comment type="caution">
    <text evidence="5">The sequence shown here is derived from an EMBL/GenBank/DDBJ whole genome shotgun (WGS) entry which is preliminary data.</text>
</comment>
<keyword evidence="6" id="KW-1185">Reference proteome</keyword>
<name>A0A347ZUI7_9CHLR</name>
<keyword evidence="3" id="KW-0804">Transcription</keyword>
<dbReference type="InterPro" id="IPR028978">
    <property type="entry name" value="Chorismate_lyase_/UTRA_dom_sf"/>
</dbReference>
<keyword evidence="1" id="KW-0805">Transcription regulation</keyword>
<dbReference type="SMART" id="SM00866">
    <property type="entry name" value="UTRA"/>
    <property type="match status" value="1"/>
</dbReference>
<evidence type="ECO:0000313" key="5">
    <source>
        <dbReference type="EMBL" id="REG10445.1"/>
    </source>
</evidence>
<proteinExistence type="predicted"/>
<evidence type="ECO:0000313" key="6">
    <source>
        <dbReference type="Proteomes" id="UP000256388"/>
    </source>
</evidence>
<evidence type="ECO:0000256" key="3">
    <source>
        <dbReference type="ARBA" id="ARBA00023163"/>
    </source>
</evidence>
<sequence length="247" mass="27341">MAGHLDKNPHESPYQRLQRQLGDLIAASEPGTKLPTEPDLAAQMGVSRSTLREAMRSFEAQGLLIRRQGAGTFVVGKSGVFETGIEVLESLETIASRLKLKISMGESQIETIQADEDMAKCFEVRKGTSLLCVTRVMHAEGRSIAFLQDILPRDILPLKDLQETFTGSVLDMLIRRGKPPLEKSFTEINAVSAPSRVARALEIQRGDVLLMFEADLFALDGSAVDHSRSYFLPGYFRFHVLRKIGVP</sequence>
<organism evidence="5 6">
    <name type="scientific">Pelolinea submarina</name>
    <dbReference type="NCBI Taxonomy" id="913107"/>
    <lineage>
        <taxon>Bacteria</taxon>
        <taxon>Bacillati</taxon>
        <taxon>Chloroflexota</taxon>
        <taxon>Anaerolineae</taxon>
        <taxon>Anaerolineales</taxon>
        <taxon>Anaerolineaceae</taxon>
        <taxon>Pelolinea</taxon>
    </lineage>
</organism>
<evidence type="ECO:0000256" key="1">
    <source>
        <dbReference type="ARBA" id="ARBA00023015"/>
    </source>
</evidence>
<dbReference type="Pfam" id="PF00392">
    <property type="entry name" value="GntR"/>
    <property type="match status" value="1"/>
</dbReference>
<gene>
    <name evidence="5" type="ORF">DFR64_0303</name>
</gene>
<dbReference type="SUPFAM" id="SSF46785">
    <property type="entry name" value="Winged helix' DNA-binding domain"/>
    <property type="match status" value="1"/>
</dbReference>
<dbReference type="InterPro" id="IPR036388">
    <property type="entry name" value="WH-like_DNA-bd_sf"/>
</dbReference>
<evidence type="ECO:0000259" key="4">
    <source>
        <dbReference type="PROSITE" id="PS50949"/>
    </source>
</evidence>
<dbReference type="SUPFAM" id="SSF64288">
    <property type="entry name" value="Chorismate lyase-like"/>
    <property type="match status" value="1"/>
</dbReference>
<evidence type="ECO:0000256" key="2">
    <source>
        <dbReference type="ARBA" id="ARBA00023125"/>
    </source>
</evidence>
<keyword evidence="2" id="KW-0238">DNA-binding</keyword>
<dbReference type="PANTHER" id="PTHR44846:SF17">
    <property type="entry name" value="GNTR-FAMILY TRANSCRIPTIONAL REGULATOR"/>
    <property type="match status" value="1"/>
</dbReference>
<dbReference type="InterPro" id="IPR011663">
    <property type="entry name" value="UTRA"/>
</dbReference>
<dbReference type="GO" id="GO:0045892">
    <property type="term" value="P:negative regulation of DNA-templated transcription"/>
    <property type="evidence" value="ECO:0007669"/>
    <property type="project" value="TreeGrafter"/>
</dbReference>
<dbReference type="PRINTS" id="PR00035">
    <property type="entry name" value="HTHGNTR"/>
</dbReference>
<dbReference type="Gene3D" id="3.40.1410.10">
    <property type="entry name" value="Chorismate lyase-like"/>
    <property type="match status" value="1"/>
</dbReference>
<accession>A0A347ZUI7</accession>
<dbReference type="Proteomes" id="UP000256388">
    <property type="component" value="Unassembled WGS sequence"/>
</dbReference>
<dbReference type="CDD" id="cd07377">
    <property type="entry name" value="WHTH_GntR"/>
    <property type="match status" value="1"/>
</dbReference>
<dbReference type="InterPro" id="IPR000524">
    <property type="entry name" value="Tscrpt_reg_HTH_GntR"/>
</dbReference>
<feature type="domain" description="HTH gntR-type" evidence="4">
    <location>
        <begin position="7"/>
        <end position="77"/>
    </location>
</feature>
<dbReference type="AlphaFoldDB" id="A0A347ZUI7"/>
<dbReference type="GO" id="GO:0003700">
    <property type="term" value="F:DNA-binding transcription factor activity"/>
    <property type="evidence" value="ECO:0007669"/>
    <property type="project" value="InterPro"/>
</dbReference>